<sequence>MTFDVDSVLYYNGTKASTYTDSESSSVINTHVDGKSNVGEGTNVSTNYKITMDPDSSDTIEIEITIKSKYKVRYVN</sequence>
<comment type="caution">
    <text evidence="1">The sequence shown here is derived from an EMBL/GenBank/DDBJ whole genome shotgun (WGS) entry which is preliminary data.</text>
</comment>
<gene>
    <name evidence="1" type="ORF">INT48_005231</name>
</gene>
<accession>A0A8H7SPM2</accession>
<dbReference type="Proteomes" id="UP000613177">
    <property type="component" value="Unassembled WGS sequence"/>
</dbReference>
<dbReference type="AlphaFoldDB" id="A0A8H7SPM2"/>
<keyword evidence="2" id="KW-1185">Reference proteome</keyword>
<dbReference type="EMBL" id="JAEPRE010000067">
    <property type="protein sequence ID" value="KAG2233890.1"/>
    <property type="molecule type" value="Genomic_DNA"/>
</dbReference>
<name>A0A8H7SPM2_9FUNG</name>
<evidence type="ECO:0000313" key="1">
    <source>
        <dbReference type="EMBL" id="KAG2233890.1"/>
    </source>
</evidence>
<protein>
    <submittedName>
        <fullName evidence="1">Uncharacterized protein</fullName>
    </submittedName>
</protein>
<evidence type="ECO:0000313" key="2">
    <source>
        <dbReference type="Proteomes" id="UP000613177"/>
    </source>
</evidence>
<proteinExistence type="predicted"/>
<reference evidence="1" key="1">
    <citation type="submission" date="2021-01" db="EMBL/GenBank/DDBJ databases">
        <title>Metabolic potential, ecology and presence of endohyphal bacteria is reflected in genomic diversity of Mucoromycotina.</title>
        <authorList>
            <person name="Muszewska A."/>
            <person name="Okrasinska A."/>
            <person name="Steczkiewicz K."/>
            <person name="Drgas O."/>
            <person name="Orlowska M."/>
            <person name="Perlinska-Lenart U."/>
            <person name="Aleksandrzak-Piekarczyk T."/>
            <person name="Szatraj K."/>
            <person name="Zielenkiewicz U."/>
            <person name="Pilsyk S."/>
            <person name="Malc E."/>
            <person name="Mieczkowski P."/>
            <person name="Kruszewska J.S."/>
            <person name="Biernat P."/>
            <person name="Pawlowska J."/>
        </authorList>
    </citation>
    <scope>NUCLEOTIDE SEQUENCE</scope>
    <source>
        <strain evidence="1">WA0000018081</strain>
    </source>
</reference>
<organism evidence="1 2">
    <name type="scientific">Thamnidium elegans</name>
    <dbReference type="NCBI Taxonomy" id="101142"/>
    <lineage>
        <taxon>Eukaryota</taxon>
        <taxon>Fungi</taxon>
        <taxon>Fungi incertae sedis</taxon>
        <taxon>Mucoromycota</taxon>
        <taxon>Mucoromycotina</taxon>
        <taxon>Mucoromycetes</taxon>
        <taxon>Mucorales</taxon>
        <taxon>Mucorineae</taxon>
        <taxon>Mucoraceae</taxon>
        <taxon>Thamnidium</taxon>
    </lineage>
</organism>